<organism evidence="1 2">
    <name type="scientific">Choanephora cucurbitarum</name>
    <dbReference type="NCBI Taxonomy" id="101091"/>
    <lineage>
        <taxon>Eukaryota</taxon>
        <taxon>Fungi</taxon>
        <taxon>Fungi incertae sedis</taxon>
        <taxon>Mucoromycota</taxon>
        <taxon>Mucoromycotina</taxon>
        <taxon>Mucoromycetes</taxon>
        <taxon>Mucorales</taxon>
        <taxon>Mucorineae</taxon>
        <taxon>Choanephoraceae</taxon>
        <taxon>Choanephoroideae</taxon>
        <taxon>Choanephora</taxon>
    </lineage>
</organism>
<name>A0A1C7N1F5_9FUNG</name>
<reference evidence="1 2" key="1">
    <citation type="submission" date="2016-03" db="EMBL/GenBank/DDBJ databases">
        <title>Choanephora cucurbitarum.</title>
        <authorList>
            <person name="Min B."/>
            <person name="Park H."/>
            <person name="Park J.-H."/>
            <person name="Shin H.-D."/>
            <person name="Choi I.-G."/>
        </authorList>
    </citation>
    <scope>NUCLEOTIDE SEQUENCE [LARGE SCALE GENOMIC DNA]</scope>
    <source>
        <strain evidence="1 2">KUS-F28377</strain>
    </source>
</reference>
<comment type="caution">
    <text evidence="1">The sequence shown here is derived from an EMBL/GenBank/DDBJ whole genome shotgun (WGS) entry which is preliminary data.</text>
</comment>
<accession>A0A1C7N1F5</accession>
<protein>
    <submittedName>
        <fullName evidence="1">Uncharacterized protein</fullName>
    </submittedName>
</protein>
<evidence type="ECO:0000313" key="2">
    <source>
        <dbReference type="Proteomes" id="UP000093000"/>
    </source>
</evidence>
<dbReference type="Proteomes" id="UP000093000">
    <property type="component" value="Unassembled WGS sequence"/>
</dbReference>
<dbReference type="AlphaFoldDB" id="A0A1C7N1F5"/>
<evidence type="ECO:0000313" key="1">
    <source>
        <dbReference type="EMBL" id="OBZ82459.1"/>
    </source>
</evidence>
<sequence>MLSMGYMTNCVFIDRSGSNANLTRSQALIARVNLVSNLISTSKKKWKNSLKESTFFSSKKKKLADEKIFSTNGTSTHTSAAIKPIIEDCEYKCVSLYSKLNHIEQFWSVVKSSAEERTYVRERHFNSIGI</sequence>
<gene>
    <name evidence="1" type="ORF">A0J61_09493</name>
</gene>
<keyword evidence="2" id="KW-1185">Reference proteome</keyword>
<proteinExistence type="predicted"/>
<dbReference type="EMBL" id="LUGH01000862">
    <property type="protein sequence ID" value="OBZ82459.1"/>
    <property type="molecule type" value="Genomic_DNA"/>
</dbReference>
<dbReference type="InParanoid" id="A0A1C7N1F5"/>